<dbReference type="Proteomes" id="UP000244731">
    <property type="component" value="Unassembled WGS sequence"/>
</dbReference>
<feature type="signal peptide" evidence="1">
    <location>
        <begin position="1"/>
        <end position="21"/>
    </location>
</feature>
<feature type="chain" id="PRO_5045422814" evidence="1">
    <location>
        <begin position="22"/>
        <end position="171"/>
    </location>
</feature>
<evidence type="ECO:0000256" key="1">
    <source>
        <dbReference type="SAM" id="SignalP"/>
    </source>
</evidence>
<evidence type="ECO:0000313" key="3">
    <source>
        <dbReference type="Proteomes" id="UP000244731"/>
    </source>
</evidence>
<accession>A0ABX5JV44</accession>
<keyword evidence="3" id="KW-1185">Reference proteome</keyword>
<comment type="caution">
    <text evidence="2">The sequence shown here is derived from an EMBL/GenBank/DDBJ whole genome shotgun (WGS) entry which is preliminary data.</text>
</comment>
<gene>
    <name evidence="2" type="ORF">AUM46_22510</name>
</gene>
<dbReference type="EMBL" id="MSAC01000093">
    <property type="protein sequence ID" value="PUW98370.1"/>
    <property type="molecule type" value="Genomic_DNA"/>
</dbReference>
<dbReference type="GeneID" id="45717873"/>
<dbReference type="RefSeq" id="WP_032968530.1">
    <property type="nucleotide sequence ID" value="NC_023032.1"/>
</dbReference>
<sequence length="171" mass="19379">MKNRIIRSLLFILSSIPLFCAAEQTSAGHKALWQTTRELKSVWGKQADDVSQLLKQPLVRTVATADNRFTSATFALMDGTRISDLDVRLWNNGEKSVSLVSFIVDTPCITLEQVREHFPDAKLFNIPKGHAVGQLIGYRTARDDRGLAWAFSFPEQDSRCLKRITMAKYEY</sequence>
<proteinExistence type="predicted"/>
<protein>
    <submittedName>
        <fullName evidence="2">Uncharacterized protein</fullName>
    </submittedName>
</protein>
<keyword evidence="1" id="KW-0732">Signal</keyword>
<name>A0ABX5JV44_9ENTR</name>
<reference evidence="2 3" key="1">
    <citation type="submission" date="2016-12" db="EMBL/GenBank/DDBJ databases">
        <title>Analysis of the Molecular Diversity Among Cronobacter Species Isolated from Filth Flies Using a Pan Genomic DNA Microarray.</title>
        <authorList>
            <person name="Pava-Ripoll M."/>
            <person name="Tall B."/>
            <person name="Farber J."/>
            <person name="Fanning S."/>
            <person name="Lehner A."/>
            <person name="Stephan R."/>
            <person name="Pagotto F."/>
            <person name="Iverson C."/>
            <person name="Ziobro G."/>
            <person name="Miller A."/>
            <person name="Pearson R."/>
            <person name="Yan Q."/>
            <person name="Kim M."/>
            <person name="Jeong S."/>
            <person name="Park J."/>
            <person name="Jun S."/>
            <person name="Choi H."/>
            <person name="Chung T."/>
            <person name="Yoo Y."/>
            <person name="Park E."/>
            <person name="Hwang S."/>
            <person name="Lee B."/>
            <person name="Sathyamoorthy V."/>
            <person name="Carter L."/>
            <person name="Mammel M."/>
            <person name="Jackson S."/>
            <person name="Kothary M."/>
            <person name="Patel I."/>
            <person name="Grim C."/>
            <person name="Gopinath G."/>
            <person name="Gangiredla J."/>
            <person name="Chase H."/>
        </authorList>
    </citation>
    <scope>NUCLEOTIDE SEQUENCE [LARGE SCALE GENOMIC DNA]</scope>
    <source>
        <strain evidence="2 3">MOD1-Md25g</strain>
    </source>
</reference>
<organism evidence="2 3">
    <name type="scientific">Cronobacter malonaticus</name>
    <dbReference type="NCBI Taxonomy" id="413503"/>
    <lineage>
        <taxon>Bacteria</taxon>
        <taxon>Pseudomonadati</taxon>
        <taxon>Pseudomonadota</taxon>
        <taxon>Gammaproteobacteria</taxon>
        <taxon>Enterobacterales</taxon>
        <taxon>Enterobacteriaceae</taxon>
        <taxon>Cronobacter</taxon>
    </lineage>
</organism>
<evidence type="ECO:0000313" key="2">
    <source>
        <dbReference type="EMBL" id="PUW98370.1"/>
    </source>
</evidence>